<evidence type="ECO:0000313" key="4">
    <source>
        <dbReference type="Proteomes" id="UP000238479"/>
    </source>
</evidence>
<name>A0A2P6QGX3_ROSCH</name>
<dbReference type="InterPro" id="IPR000873">
    <property type="entry name" value="AMP-dep_synth/lig_dom"/>
</dbReference>
<dbReference type="Gene3D" id="3.40.50.980">
    <property type="match status" value="1"/>
</dbReference>
<dbReference type="EMBL" id="PDCK01000043">
    <property type="protein sequence ID" value="PRQ33419.1"/>
    <property type="molecule type" value="Genomic_DNA"/>
</dbReference>
<keyword evidence="1 3" id="KW-0436">Ligase</keyword>
<dbReference type="Gramene" id="PRQ33419">
    <property type="protein sequence ID" value="PRQ33419"/>
    <property type="gene ID" value="RchiOBHm_Chr5g0057421"/>
</dbReference>
<keyword evidence="4" id="KW-1185">Reference proteome</keyword>
<dbReference type="Proteomes" id="UP000238479">
    <property type="component" value="Chromosome 5"/>
</dbReference>
<dbReference type="OMA" id="MERLACC"/>
<dbReference type="Pfam" id="PF00501">
    <property type="entry name" value="AMP-binding"/>
    <property type="match status" value="1"/>
</dbReference>
<dbReference type="PANTHER" id="PTHR24096">
    <property type="entry name" value="LONG-CHAIN-FATTY-ACID--COA LIGASE"/>
    <property type="match status" value="1"/>
</dbReference>
<evidence type="ECO:0000313" key="3">
    <source>
        <dbReference type="EMBL" id="PRQ33419.1"/>
    </source>
</evidence>
<comment type="caution">
    <text evidence="3">The sequence shown here is derived from an EMBL/GenBank/DDBJ whole genome shotgun (WGS) entry which is preliminary data.</text>
</comment>
<dbReference type="EC" id="6.2.1.12" evidence="3"/>
<gene>
    <name evidence="3" type="ORF">RchiOBHm_Chr5g0057421</name>
</gene>
<accession>A0A2P6QGX3</accession>
<evidence type="ECO:0000256" key="1">
    <source>
        <dbReference type="ARBA" id="ARBA00022598"/>
    </source>
</evidence>
<dbReference type="AlphaFoldDB" id="A0A2P6QGX3"/>
<sequence>MFHVSGLAIITYAQLRKGNAVISMSRFNLEKILMTVEKYKVTHLWVVPPIILALSKDSVVKKYNLSSLKHIGSGAAHLGKELMEECAKIIPQGVVAQGYGMTETCGIVSVENALVGPRHSGSAGTLVSGDESV</sequence>
<reference evidence="3 4" key="1">
    <citation type="journal article" date="2018" name="Nat. Genet.">
        <title>The Rosa genome provides new insights in the design of modern roses.</title>
        <authorList>
            <person name="Bendahmane M."/>
        </authorList>
    </citation>
    <scope>NUCLEOTIDE SEQUENCE [LARGE SCALE GENOMIC DNA]</scope>
    <source>
        <strain evidence="4">cv. Old Blush</strain>
    </source>
</reference>
<protein>
    <submittedName>
        <fullName evidence="3">Putative 4-coumarate--CoA ligase</fullName>
        <ecNumber evidence="3">6.2.1.12</ecNumber>
    </submittedName>
</protein>
<dbReference type="STRING" id="74649.A0A2P6QGX3"/>
<dbReference type="GO" id="GO:0016207">
    <property type="term" value="F:4-coumarate-CoA ligase activity"/>
    <property type="evidence" value="ECO:0007669"/>
    <property type="project" value="UniProtKB-EC"/>
</dbReference>
<feature type="domain" description="AMP-dependent synthetase/ligase" evidence="2">
    <location>
        <begin position="1"/>
        <end position="130"/>
    </location>
</feature>
<dbReference type="PANTHER" id="PTHR24096:SF425">
    <property type="entry name" value="4-COUMARATE--COA LIGASE-LIKE 7"/>
    <property type="match status" value="1"/>
</dbReference>
<organism evidence="3 4">
    <name type="scientific">Rosa chinensis</name>
    <name type="common">China rose</name>
    <dbReference type="NCBI Taxonomy" id="74649"/>
    <lineage>
        <taxon>Eukaryota</taxon>
        <taxon>Viridiplantae</taxon>
        <taxon>Streptophyta</taxon>
        <taxon>Embryophyta</taxon>
        <taxon>Tracheophyta</taxon>
        <taxon>Spermatophyta</taxon>
        <taxon>Magnoliopsida</taxon>
        <taxon>eudicotyledons</taxon>
        <taxon>Gunneridae</taxon>
        <taxon>Pentapetalae</taxon>
        <taxon>rosids</taxon>
        <taxon>fabids</taxon>
        <taxon>Rosales</taxon>
        <taxon>Rosaceae</taxon>
        <taxon>Rosoideae</taxon>
        <taxon>Rosoideae incertae sedis</taxon>
        <taxon>Rosa</taxon>
    </lineage>
</organism>
<dbReference type="SUPFAM" id="SSF56801">
    <property type="entry name" value="Acetyl-CoA synthetase-like"/>
    <property type="match status" value="1"/>
</dbReference>
<evidence type="ECO:0000259" key="2">
    <source>
        <dbReference type="Pfam" id="PF00501"/>
    </source>
</evidence>
<proteinExistence type="predicted"/>